<dbReference type="AlphaFoldDB" id="A0AAE4CTM7"/>
<comment type="caution">
    <text evidence="2">The sequence shown here is derived from an EMBL/GenBank/DDBJ whole genome shotgun (WGS) entry which is preliminary data.</text>
</comment>
<sequence>MYASKEEDFVAVKVRRVQADEDDGFPLLVLTMRQDGEEAQYALMPEQVRRMAEVFDELLELQSRYADQASDNGGLDQRRRRTDRAESVKAG</sequence>
<evidence type="ECO:0000313" key="2">
    <source>
        <dbReference type="EMBL" id="MDR7322438.1"/>
    </source>
</evidence>
<name>A0AAE4CTM7_9ACTN</name>
<reference evidence="2 3" key="1">
    <citation type="submission" date="2023-07" db="EMBL/GenBank/DDBJ databases">
        <title>Sequencing the genomes of 1000 actinobacteria strains.</title>
        <authorList>
            <person name="Klenk H.-P."/>
        </authorList>
    </citation>
    <scope>NUCLEOTIDE SEQUENCE [LARGE SCALE GENOMIC DNA]</scope>
    <source>
        <strain evidence="2 3">DSM 44711</strain>
    </source>
</reference>
<keyword evidence="3" id="KW-1185">Reference proteome</keyword>
<evidence type="ECO:0000313" key="3">
    <source>
        <dbReference type="Proteomes" id="UP001183629"/>
    </source>
</evidence>
<dbReference type="Proteomes" id="UP001183629">
    <property type="component" value="Unassembled WGS sequence"/>
</dbReference>
<gene>
    <name evidence="2" type="ORF">J2S44_002688</name>
</gene>
<proteinExistence type="predicted"/>
<protein>
    <submittedName>
        <fullName evidence="2">Uncharacterized protein</fullName>
    </submittedName>
</protein>
<dbReference type="EMBL" id="JAVDYC010000001">
    <property type="protein sequence ID" value="MDR7322438.1"/>
    <property type="molecule type" value="Genomic_DNA"/>
</dbReference>
<accession>A0AAE4CTM7</accession>
<dbReference type="RefSeq" id="WP_310412831.1">
    <property type="nucleotide sequence ID" value="NZ_JAVDYC010000001.1"/>
</dbReference>
<evidence type="ECO:0000256" key="1">
    <source>
        <dbReference type="SAM" id="MobiDB-lite"/>
    </source>
</evidence>
<organism evidence="2 3">
    <name type="scientific">Catenuloplanes niger</name>
    <dbReference type="NCBI Taxonomy" id="587534"/>
    <lineage>
        <taxon>Bacteria</taxon>
        <taxon>Bacillati</taxon>
        <taxon>Actinomycetota</taxon>
        <taxon>Actinomycetes</taxon>
        <taxon>Micromonosporales</taxon>
        <taxon>Micromonosporaceae</taxon>
        <taxon>Catenuloplanes</taxon>
    </lineage>
</organism>
<feature type="region of interest" description="Disordered" evidence="1">
    <location>
        <begin position="66"/>
        <end position="91"/>
    </location>
</feature>